<dbReference type="PANTHER" id="PTHR46558:SF4">
    <property type="entry name" value="DNA-BIDING PHAGE PROTEIN"/>
    <property type="match status" value="1"/>
</dbReference>
<dbReference type="Gene3D" id="1.10.260.40">
    <property type="entry name" value="lambda repressor-like DNA-binding domains"/>
    <property type="match status" value="1"/>
</dbReference>
<comment type="caution">
    <text evidence="3">The sequence shown here is derived from an EMBL/GenBank/DDBJ whole genome shotgun (WGS) entry which is preliminary data.</text>
</comment>
<organism evidence="3 4">
    <name type="scientific">Leuconostoc citreum</name>
    <dbReference type="NCBI Taxonomy" id="33964"/>
    <lineage>
        <taxon>Bacteria</taxon>
        <taxon>Bacillati</taxon>
        <taxon>Bacillota</taxon>
        <taxon>Bacilli</taxon>
        <taxon>Lactobacillales</taxon>
        <taxon>Lactobacillaceae</taxon>
        <taxon>Leuconostoc</taxon>
    </lineage>
</organism>
<dbReference type="Proteomes" id="UP000323274">
    <property type="component" value="Unassembled WGS sequence"/>
</dbReference>
<name>A0A5A5U2L4_LEUCI</name>
<dbReference type="GO" id="GO:0003677">
    <property type="term" value="F:DNA binding"/>
    <property type="evidence" value="ECO:0007669"/>
    <property type="project" value="UniProtKB-KW"/>
</dbReference>
<dbReference type="PROSITE" id="PS50943">
    <property type="entry name" value="HTH_CROC1"/>
    <property type="match status" value="1"/>
</dbReference>
<evidence type="ECO:0000256" key="1">
    <source>
        <dbReference type="ARBA" id="ARBA00023125"/>
    </source>
</evidence>
<proteinExistence type="predicted"/>
<protein>
    <recommendedName>
        <fullName evidence="2">HTH cro/C1-type domain-containing protein</fullName>
    </recommendedName>
</protein>
<evidence type="ECO:0000259" key="2">
    <source>
        <dbReference type="PROSITE" id="PS50943"/>
    </source>
</evidence>
<dbReference type="RefSeq" id="WP_139988465.1">
    <property type="nucleotide sequence ID" value="NZ_BJJW01000009.1"/>
</dbReference>
<dbReference type="AlphaFoldDB" id="A0A5A5U2L4"/>
<sequence length="258" mass="29319">MKFNTIQHTLQNIRTKQNLTQVDFAEKIFVSRQTVSNWERGISIPPVTALSIIANTFDVPLTQLLSALDGEQANREHAAERQLIVEAFLTLLHRYNGQYSTIDLIIAESGIDYEHAITLFNSPSAILQYIAQQIDAQVIAALDNYSDDDPLMMIADAVLPVLYQHNHTLKILYTGHYANGEWLTFLKNSYQKWAAPFFDNYDITTAPVSRKFAIELTVKTTLSIISTWLTQPVPTPPDQFRQTFLHLTRTPIIKLICP</sequence>
<keyword evidence="1" id="KW-0238">DNA-binding</keyword>
<evidence type="ECO:0000313" key="4">
    <source>
        <dbReference type="Proteomes" id="UP000323274"/>
    </source>
</evidence>
<dbReference type="InterPro" id="IPR010982">
    <property type="entry name" value="Lambda_DNA-bd_dom_sf"/>
</dbReference>
<dbReference type="PANTHER" id="PTHR46558">
    <property type="entry name" value="TRACRIPTIONAL REGULATORY PROTEIN-RELATED-RELATED"/>
    <property type="match status" value="1"/>
</dbReference>
<feature type="domain" description="HTH cro/C1-type" evidence="2">
    <location>
        <begin position="10"/>
        <end position="64"/>
    </location>
</feature>
<dbReference type="InterPro" id="IPR001387">
    <property type="entry name" value="Cro/C1-type_HTH"/>
</dbReference>
<dbReference type="SUPFAM" id="SSF47413">
    <property type="entry name" value="lambda repressor-like DNA-binding domains"/>
    <property type="match status" value="1"/>
</dbReference>
<reference evidence="3 4" key="1">
    <citation type="submission" date="2019-04" db="EMBL/GenBank/DDBJ databases">
        <title>A pseudo-fructophilic Leuconostoc citreum strain F192-5 isolated from peel of satsuma mandarin: the first report for isolation and characterization of strain-dependent fructophilic-like characteristics.</title>
        <authorList>
            <person name="Maeno S."/>
            <person name="Tanizawa Y."/>
            <person name="Kajikawa A."/>
            <person name="Kanesaki Y."/>
            <person name="Kubota E."/>
            <person name="Arita M."/>
            <person name="Leon D."/>
            <person name="Endo A."/>
        </authorList>
    </citation>
    <scope>NUCLEOTIDE SEQUENCE [LARGE SCALE GENOMIC DNA]</scope>
    <source>
        <strain evidence="3 4">F192-5</strain>
    </source>
</reference>
<dbReference type="CDD" id="cd00093">
    <property type="entry name" value="HTH_XRE"/>
    <property type="match status" value="1"/>
</dbReference>
<evidence type="ECO:0000313" key="3">
    <source>
        <dbReference type="EMBL" id="GDZ84276.1"/>
    </source>
</evidence>
<dbReference type="Pfam" id="PF01381">
    <property type="entry name" value="HTH_3"/>
    <property type="match status" value="1"/>
</dbReference>
<accession>A0A5A5U2L4</accession>
<dbReference type="Gene3D" id="1.10.357.10">
    <property type="entry name" value="Tetracycline Repressor, domain 2"/>
    <property type="match status" value="1"/>
</dbReference>
<gene>
    <name evidence="3" type="ORF">LCIT_15180</name>
</gene>
<dbReference type="SMART" id="SM00530">
    <property type="entry name" value="HTH_XRE"/>
    <property type="match status" value="1"/>
</dbReference>
<dbReference type="EMBL" id="BJJW01000009">
    <property type="protein sequence ID" value="GDZ84276.1"/>
    <property type="molecule type" value="Genomic_DNA"/>
</dbReference>